<keyword evidence="2" id="KW-1185">Reference proteome</keyword>
<accession>A0A9W4X978</accession>
<evidence type="ECO:0000313" key="1">
    <source>
        <dbReference type="EMBL" id="CAI2195470.1"/>
    </source>
</evidence>
<feature type="non-terminal residue" evidence="1">
    <location>
        <position position="41"/>
    </location>
</feature>
<dbReference type="EMBL" id="CAMKVN010012482">
    <property type="protein sequence ID" value="CAI2195470.1"/>
    <property type="molecule type" value="Genomic_DNA"/>
</dbReference>
<sequence length="41" mass="4572">MDKDQLKALIDSITKGFKDVTKDLKNVNSSSSGSIRYDPKK</sequence>
<protein>
    <submittedName>
        <fullName evidence="1">4992_t:CDS:1</fullName>
    </submittedName>
</protein>
<proteinExistence type="predicted"/>
<gene>
    <name evidence="1" type="ORF">FWILDA_LOCUS17092</name>
</gene>
<dbReference type="AlphaFoldDB" id="A0A9W4X978"/>
<reference evidence="1" key="1">
    <citation type="submission" date="2022-08" db="EMBL/GenBank/DDBJ databases">
        <authorList>
            <person name="Kallberg Y."/>
            <person name="Tangrot J."/>
            <person name="Rosling A."/>
        </authorList>
    </citation>
    <scope>NUCLEOTIDE SEQUENCE</scope>
    <source>
        <strain evidence="1">Wild A</strain>
    </source>
</reference>
<organism evidence="1 2">
    <name type="scientific">Funneliformis geosporum</name>
    <dbReference type="NCBI Taxonomy" id="1117311"/>
    <lineage>
        <taxon>Eukaryota</taxon>
        <taxon>Fungi</taxon>
        <taxon>Fungi incertae sedis</taxon>
        <taxon>Mucoromycota</taxon>
        <taxon>Glomeromycotina</taxon>
        <taxon>Glomeromycetes</taxon>
        <taxon>Glomerales</taxon>
        <taxon>Glomeraceae</taxon>
        <taxon>Funneliformis</taxon>
    </lineage>
</organism>
<name>A0A9W4X978_9GLOM</name>
<comment type="caution">
    <text evidence="1">The sequence shown here is derived from an EMBL/GenBank/DDBJ whole genome shotgun (WGS) entry which is preliminary data.</text>
</comment>
<dbReference type="Proteomes" id="UP001153678">
    <property type="component" value="Unassembled WGS sequence"/>
</dbReference>
<evidence type="ECO:0000313" key="2">
    <source>
        <dbReference type="Proteomes" id="UP001153678"/>
    </source>
</evidence>